<evidence type="ECO:0000256" key="1">
    <source>
        <dbReference type="SAM" id="SignalP"/>
    </source>
</evidence>
<evidence type="ECO:0000313" key="2">
    <source>
        <dbReference type="EMBL" id="SEL75638.1"/>
    </source>
</evidence>
<dbReference type="STRING" id="650850.SAMN04488129_11574"/>
<protein>
    <submittedName>
        <fullName evidence="2">Flagellar protein FlhE</fullName>
    </submittedName>
</protein>
<evidence type="ECO:0000313" key="3">
    <source>
        <dbReference type="Proteomes" id="UP000198807"/>
    </source>
</evidence>
<dbReference type="RefSeq" id="WP_089714245.1">
    <property type="nucleotide sequence ID" value="NZ_FOBC01000015.1"/>
</dbReference>
<feature type="signal peptide" evidence="1">
    <location>
        <begin position="1"/>
        <end position="22"/>
    </location>
</feature>
<keyword evidence="2" id="KW-0966">Cell projection</keyword>
<dbReference type="EMBL" id="FOBC01000015">
    <property type="protein sequence ID" value="SEL75638.1"/>
    <property type="molecule type" value="Genomic_DNA"/>
</dbReference>
<dbReference type="AlphaFoldDB" id="A0A1H7ST73"/>
<keyword evidence="1" id="KW-0732">Signal</keyword>
<keyword evidence="2" id="KW-0282">Flagellum</keyword>
<reference evidence="3" key="1">
    <citation type="submission" date="2016-10" db="EMBL/GenBank/DDBJ databases">
        <authorList>
            <person name="Varghese N."/>
            <person name="Submissions S."/>
        </authorList>
    </citation>
    <scope>NUCLEOTIDE SEQUENCE [LARGE SCALE GENOMIC DNA]</scope>
    <source>
        <strain evidence="3">CGMCC 1.9150</strain>
    </source>
</reference>
<dbReference type="PROSITE" id="PS51257">
    <property type="entry name" value="PROKAR_LIPOPROTEIN"/>
    <property type="match status" value="1"/>
</dbReference>
<accession>A0A1H7ST73</accession>
<feature type="chain" id="PRO_5011605204" evidence="1">
    <location>
        <begin position="23"/>
        <end position="131"/>
    </location>
</feature>
<proteinExistence type="predicted"/>
<organism evidence="2 3">
    <name type="scientific">Halomonas daqiaonensis</name>
    <dbReference type="NCBI Taxonomy" id="650850"/>
    <lineage>
        <taxon>Bacteria</taxon>
        <taxon>Pseudomonadati</taxon>
        <taxon>Pseudomonadota</taxon>
        <taxon>Gammaproteobacteria</taxon>
        <taxon>Oceanospirillales</taxon>
        <taxon>Halomonadaceae</taxon>
        <taxon>Halomonas</taxon>
    </lineage>
</organism>
<dbReference type="Proteomes" id="UP000198807">
    <property type="component" value="Unassembled WGS sequence"/>
</dbReference>
<dbReference type="InterPro" id="IPR009420">
    <property type="entry name" value="FlhE"/>
</dbReference>
<keyword evidence="2" id="KW-0969">Cilium</keyword>
<dbReference type="OrthoDB" id="7064581at2"/>
<dbReference type="Pfam" id="PF06366">
    <property type="entry name" value="FlhE"/>
    <property type="match status" value="1"/>
</dbReference>
<keyword evidence="3" id="KW-1185">Reference proteome</keyword>
<sequence>MKRNGWHALALLLALACGELQAAGSWIANAPATQVSLAGRETASEPLRPGGAQASNQAIHSVVWRYRLPRGSALNVRLCHPAGCIPLPTMHGTTHALAGLPADVPLEFRFSLAEGQRPVTVGELQVIVNHR</sequence>
<name>A0A1H7ST73_9GAMM</name>
<gene>
    <name evidence="2" type="ORF">SAMN04488129_11574</name>
</gene>